<organism evidence="3 4">
    <name type="scientific">Apiospora kogelbergensis</name>
    <dbReference type="NCBI Taxonomy" id="1337665"/>
    <lineage>
        <taxon>Eukaryota</taxon>
        <taxon>Fungi</taxon>
        <taxon>Dikarya</taxon>
        <taxon>Ascomycota</taxon>
        <taxon>Pezizomycotina</taxon>
        <taxon>Sordariomycetes</taxon>
        <taxon>Xylariomycetidae</taxon>
        <taxon>Amphisphaeriales</taxon>
        <taxon>Apiosporaceae</taxon>
        <taxon>Apiospora</taxon>
    </lineage>
</organism>
<reference evidence="3 4" key="1">
    <citation type="submission" date="2023-01" db="EMBL/GenBank/DDBJ databases">
        <title>Analysis of 21 Apiospora genomes using comparative genomics revels a genus with tremendous synthesis potential of carbohydrate active enzymes and secondary metabolites.</title>
        <authorList>
            <person name="Sorensen T."/>
        </authorList>
    </citation>
    <scope>NUCLEOTIDE SEQUENCE [LARGE SCALE GENOMIC DNA]</scope>
    <source>
        <strain evidence="3 4">CBS 117206</strain>
    </source>
</reference>
<accession>A0AAW0RE43</accession>
<dbReference type="InterPro" id="IPR001223">
    <property type="entry name" value="Glyco_hydro18_cat"/>
</dbReference>
<sequence length="419" mass="45074">MATAYESFRNIMYLTGQHPVIPDDPFLTISITHVVLAFMPSGIFNEEHPDPAWPLFMSVGDVRSRFQQPEVINGLSGATTASSRPETKVMVAIGGWGDTEGFAVAARDPSTRRRFAENVAAMVRVTGADGVDIDWEYPGGNGEDYKQTPNAEKAWEAAAYPQLLAALRAALGPSKTISAAVPGIPRDIALAFTAATVPAVMRSVDFLNVMTYDLMNRRDAATKHHAGVAGSLEALEAYLAAGAPAARLNLGFAFYVKYFRVPRGACDAVGAGSGSNAATLPSGLGCPTGPMEDLATGADLGRTGGFSYHDGIPADVEESFRRALTEGTYDESGGGYYYLDDNPDGEGKGNDSLFWTFETEDAIFKKYTHIVTQKALGGVFAWGLGEDAPSFRHLRKLSESAERTRQERLLIHLMVKDEL</sequence>
<dbReference type="Proteomes" id="UP001392437">
    <property type="component" value="Unassembled WGS sequence"/>
</dbReference>
<gene>
    <name evidence="3" type="ORF">PG999_001209</name>
</gene>
<keyword evidence="4" id="KW-1185">Reference proteome</keyword>
<dbReference type="InterPro" id="IPR017853">
    <property type="entry name" value="GH"/>
</dbReference>
<dbReference type="EMBL" id="JAQQWP010000001">
    <property type="protein sequence ID" value="KAK8133036.1"/>
    <property type="molecule type" value="Genomic_DNA"/>
</dbReference>
<dbReference type="InterPro" id="IPR011583">
    <property type="entry name" value="Chitinase_II/V-like_cat"/>
</dbReference>
<dbReference type="CDD" id="cd00598">
    <property type="entry name" value="GH18_chitinase-like"/>
    <property type="match status" value="1"/>
</dbReference>
<evidence type="ECO:0000256" key="1">
    <source>
        <dbReference type="ARBA" id="ARBA00012729"/>
    </source>
</evidence>
<dbReference type="Gene3D" id="3.20.20.80">
    <property type="entry name" value="Glycosidases"/>
    <property type="match status" value="1"/>
</dbReference>
<dbReference type="SUPFAM" id="SSF51445">
    <property type="entry name" value="(Trans)glycosidases"/>
    <property type="match status" value="1"/>
</dbReference>
<comment type="caution">
    <text evidence="3">The sequence shown here is derived from an EMBL/GenBank/DDBJ whole genome shotgun (WGS) entry which is preliminary data.</text>
</comment>
<dbReference type="PROSITE" id="PS51910">
    <property type="entry name" value="GH18_2"/>
    <property type="match status" value="1"/>
</dbReference>
<name>A0AAW0RE43_9PEZI</name>
<dbReference type="Pfam" id="PF00704">
    <property type="entry name" value="Glyco_hydro_18"/>
    <property type="match status" value="1"/>
</dbReference>
<evidence type="ECO:0000313" key="4">
    <source>
        <dbReference type="Proteomes" id="UP001392437"/>
    </source>
</evidence>
<dbReference type="GO" id="GO:0005975">
    <property type="term" value="P:carbohydrate metabolic process"/>
    <property type="evidence" value="ECO:0007669"/>
    <property type="project" value="InterPro"/>
</dbReference>
<evidence type="ECO:0000313" key="3">
    <source>
        <dbReference type="EMBL" id="KAK8133036.1"/>
    </source>
</evidence>
<dbReference type="EC" id="3.2.1.14" evidence="1"/>
<dbReference type="PANTHER" id="PTHR11177">
    <property type="entry name" value="CHITINASE"/>
    <property type="match status" value="1"/>
</dbReference>
<dbReference type="SMART" id="SM00636">
    <property type="entry name" value="Glyco_18"/>
    <property type="match status" value="1"/>
</dbReference>
<feature type="domain" description="GH18" evidence="2">
    <location>
        <begin position="8"/>
        <end position="404"/>
    </location>
</feature>
<dbReference type="PANTHER" id="PTHR11177:SF378">
    <property type="entry name" value="CHITINASE"/>
    <property type="match status" value="1"/>
</dbReference>
<dbReference type="GO" id="GO:0008061">
    <property type="term" value="F:chitin binding"/>
    <property type="evidence" value="ECO:0007669"/>
    <property type="project" value="InterPro"/>
</dbReference>
<evidence type="ECO:0000259" key="2">
    <source>
        <dbReference type="PROSITE" id="PS51910"/>
    </source>
</evidence>
<dbReference type="GO" id="GO:0006032">
    <property type="term" value="P:chitin catabolic process"/>
    <property type="evidence" value="ECO:0007669"/>
    <property type="project" value="TreeGrafter"/>
</dbReference>
<protein>
    <recommendedName>
        <fullName evidence="1">chitinase</fullName>
        <ecNumber evidence="1">3.2.1.14</ecNumber>
    </recommendedName>
</protein>
<proteinExistence type="predicted"/>
<dbReference type="GO" id="GO:0008843">
    <property type="term" value="F:endochitinase activity"/>
    <property type="evidence" value="ECO:0007669"/>
    <property type="project" value="UniProtKB-EC"/>
</dbReference>
<dbReference type="GO" id="GO:0005576">
    <property type="term" value="C:extracellular region"/>
    <property type="evidence" value="ECO:0007669"/>
    <property type="project" value="TreeGrafter"/>
</dbReference>
<dbReference type="AlphaFoldDB" id="A0AAW0RE43"/>
<dbReference type="InterPro" id="IPR050314">
    <property type="entry name" value="Glycosyl_Hydrlase_18"/>
</dbReference>